<comment type="caution">
    <text evidence="3">The sequence shown here is derived from an EMBL/GenBank/DDBJ whole genome shotgun (WGS) entry which is preliminary data.</text>
</comment>
<dbReference type="Pfam" id="PF20416">
    <property type="entry name" value="UTP20"/>
    <property type="match status" value="1"/>
</dbReference>
<dbReference type="InterPro" id="IPR016024">
    <property type="entry name" value="ARM-type_fold"/>
</dbReference>
<sequence>MGVSVKKRHPPGRGRSSARPLKASLGATPGRLNRRHHFVSDARAWSEFCASHTWARWWSCGLDSLVTPLGQAGDAGDADLGGVSGQPSRFYATLLHWRELNLSFDFTQLASNCAVQSHTLEQVVFNQRHLFDHLSACAQGIEPLSREPVLHLWLALIQDVQKPEPGVVEGLVDLILDSLAVEAVDIKKAAAIIMARLLAHVRQCRTGPDLMQVLPRFLNRLAQLNPPTRAILAQVLGYALRRSQSNAPLWSQLLPWLADEPAFLARVVVCASTNGTTLSSRSWLAHLAIVQSLTPLASVDLVHELGQALLDIVDPRFVPEGLNPLIDLSQKWNLPASDLLQTWADGPSPLLINSDTVTRLTAYVRTLKPVGQDLLALLRFVCHFPVQEESMIQSGRGLIQTIIEQSVSTQVELMSSLGPLSQHATFPVLIWPALLSLWTQTQPDLALQSEILSELAQHLDERFKHEHVPAQIGDEFLQLYVDQCGIAKVKKHIKPDLAQTLIRGLTGLRIVPITQTNLLVDLWKHVQDILAKNHVALGEKLFDLFCQNLAHSICPNELMDHLTAHTIAKFSVNSPEMLHALSKLCPLDTKHSLKQNLPANFDQTLSANLSARDSQVRRDSAQIMSALWPCPAYTIIAELTSQEVALNNVRDVTMKLQCLQTMDVGGSRTEAKIRFLLGNFWINFTPLWKSMKTVIVKEFSQTNPTDDQQEKWSVLARVINEVLKELSTSTEDMAPKKNIAVFLTQVFSCVSDFEGFNRQAAQGFLPQLFDTAKDESQMQSPRLICAVIKLLAKMQDFKQDTKTFDQVRDLVFMYLSHSNSSIQEEALNFCRSHLKGLSTKKETLAKLTETKNWKNALISYLSDETLDPIDSKVHQVFTRLLLGVVRKTSGLKPIRRRVDRRLIIEQLHRLPSKKYLEHFIESVFEEFSNSNIGSEGRKPVANLELSAEFALLALPYDDDLEADMSAKGCSLMIALSQHLMKDKTTLDTKLRSKFLKMLNDLFSASNTLTLEKIKSTGILETIILPALDCQSDASSGKRQLSISYIQFLNSMLENEQRTSPLLGLFWTPSREGITMLDRIVKVMTSTGMCKIRTQQLLGILSKFVTKFEELEIQGDSLTDAFRVICVQLIEYFGGKTTKKESEILLRCEALAWLYQRLEGHLEEPLIENLMKNICSFAKKRELTDSEFSAWYGVFGKVIQNVGTKIPGETFDLLVKFNTLDRRMKFVPALARAMGFKVSKDDVNSCVPLESLDLTNKLHFQFALKQNVSHIYSEDLSNAVQANANLQKLVKQLKESDQFTRENEDLMMKEVAHALTLDSDTVFSSFIILMRTLVLQDPSDVLQEFKSLVSSDVDEDFFENVRHLQLHRRNKCLISLLAKLKSGALEFREENLVRFVIPLFYRYVLKEKYKKYTDLVSTCMDAVIFLAARLPFRPYMNKVDALLSFETEDKQLSAQRFTIMSRFFANFKFNESNLPEKDCLRVKSFVLKVISRMKSEESERVLHLYVALAKIFDSFPKIMGTNAQSMIIELCNKLKSKDFKYRCALRNTLAHVIKELGKTYFQFLISVLESSLQRGNQVHIMMYSIHFVINQNQEILDADTLASLQDKLLSLIVKELSMASLKDKECYAKNTKNCPEVINVSSYPLITTLATFCDRGSLGSILSRFIGKPSNVTATVALTHWHGVQQKALGHIYMGLTKNQAFEPNDFVILANGILSGRLLSQLNSRYDPTDIPTNLKEFAVDLLLLSLSAEGSIQDGIFMSTLKFVTDELLTKNLAVIPKILRLLVRLHSVPSLHKLVQANVNLNLELFQFLTKNLNQFHALKSDVVFKLSVQILDRVLDSPGDAKFPRGSIMSLKAFVVDHINDASIGTWTVMLRLLERLAPGQTEADGKRMCQMMVMAKSDRDFARLRKFVSKTCSLAVKFNFGIQNLDYDDHEGRRRVIFMLGDMIQDLLKNDARCDVKDLERLFFMVSNRYINEDSQEIQGGLGKLLSLIVELDVRSGDNISLKYVNQCLKKEDEVSRLFAIIVCASGLSRVEHLSCSNLSLNLIVDHLDMLKSCPTKNKSEAYLQLKLIEVSFNLLGQGHKGMQTIFQENIHDLANVILHPNKGIREAFLKVLGRFLETSISFVKEVQLKITNNLLEVLKVSPTQDLVPMLVRICSSFESVQKFVMRRLLGVFRDEKINDVKSFSKRYLILEVAKGLADIDQHSKHEGDIIKMCQESESSPELSDISIELQGVLKRTNPEIEVKVREPMITKAQLKRKGGKGHHAKYNPDPSSALNFPRGHFTSGHRHFSATLAHEELLLNASASGNVFNFQRGQSAPDLLLQIIHEFVNDVVLFHRHVVVQGNLQPCRCDRWGVEGKNESVELLSQYNIVFGHFAHAKVQQV</sequence>
<accession>A0A553N7G7</accession>
<dbReference type="Proteomes" id="UP000318571">
    <property type="component" value="Chromosome 8"/>
</dbReference>
<feature type="compositionally biased region" description="Basic residues" evidence="1">
    <location>
        <begin position="2258"/>
        <end position="2270"/>
    </location>
</feature>
<protein>
    <recommendedName>
        <fullName evidence="2">U3 small nucleolar RNA-associated protein 20 domain-containing protein</fullName>
    </recommendedName>
</protein>
<feature type="region of interest" description="Disordered" evidence="1">
    <location>
        <begin position="1"/>
        <end position="26"/>
    </location>
</feature>
<keyword evidence="4" id="KW-1185">Reference proteome</keyword>
<evidence type="ECO:0000313" key="3">
    <source>
        <dbReference type="EMBL" id="TRY61385.1"/>
    </source>
</evidence>
<dbReference type="SUPFAM" id="SSF48371">
    <property type="entry name" value="ARM repeat"/>
    <property type="match status" value="3"/>
</dbReference>
<feature type="region of interest" description="Disordered" evidence="1">
    <location>
        <begin position="2258"/>
        <end position="2277"/>
    </location>
</feature>
<dbReference type="EMBL" id="VCGU01000459">
    <property type="protein sequence ID" value="TRY61385.1"/>
    <property type="molecule type" value="Genomic_DNA"/>
</dbReference>
<dbReference type="PANTHER" id="PTHR17695:SF11">
    <property type="entry name" value="SMALL SUBUNIT PROCESSOME COMPONENT 20 HOMOLOG"/>
    <property type="match status" value="1"/>
</dbReference>
<reference evidence="3 4" key="1">
    <citation type="journal article" date="2018" name="Nat. Ecol. Evol.">
        <title>Genomic signatures of mitonuclear coevolution across populations of Tigriopus californicus.</title>
        <authorList>
            <person name="Barreto F.S."/>
            <person name="Watson E.T."/>
            <person name="Lima T.G."/>
            <person name="Willett C.S."/>
            <person name="Edmands S."/>
            <person name="Li W."/>
            <person name="Burton R.S."/>
        </authorList>
    </citation>
    <scope>NUCLEOTIDE SEQUENCE [LARGE SCALE GENOMIC DNA]</scope>
    <source>
        <strain evidence="3 4">San Diego</strain>
    </source>
</reference>
<evidence type="ECO:0000256" key="1">
    <source>
        <dbReference type="SAM" id="MobiDB-lite"/>
    </source>
</evidence>
<feature type="domain" description="U3 small nucleolar RNA-associated protein 20" evidence="2">
    <location>
        <begin position="1495"/>
        <end position="1713"/>
    </location>
</feature>
<proteinExistence type="predicted"/>
<feature type="compositionally biased region" description="Basic residues" evidence="1">
    <location>
        <begin position="1"/>
        <end position="12"/>
    </location>
</feature>
<dbReference type="GO" id="GO:0030686">
    <property type="term" value="C:90S preribosome"/>
    <property type="evidence" value="ECO:0007669"/>
    <property type="project" value="TreeGrafter"/>
</dbReference>
<dbReference type="InterPro" id="IPR052575">
    <property type="entry name" value="SSU_processome_comp_20"/>
</dbReference>
<evidence type="ECO:0000313" key="4">
    <source>
        <dbReference type="Proteomes" id="UP000318571"/>
    </source>
</evidence>
<dbReference type="STRING" id="6832.A0A553N7G7"/>
<evidence type="ECO:0000259" key="2">
    <source>
        <dbReference type="Pfam" id="PF20416"/>
    </source>
</evidence>
<dbReference type="InterPro" id="IPR046523">
    <property type="entry name" value="UTP20_dom"/>
</dbReference>
<dbReference type="PANTHER" id="PTHR17695">
    <property type="entry name" value="SMALL SUBUNIT PROCESSOME COMPONENT 20 HOMOLOG"/>
    <property type="match status" value="1"/>
</dbReference>
<organism evidence="3 4">
    <name type="scientific">Tigriopus californicus</name>
    <name type="common">Marine copepod</name>
    <dbReference type="NCBI Taxonomy" id="6832"/>
    <lineage>
        <taxon>Eukaryota</taxon>
        <taxon>Metazoa</taxon>
        <taxon>Ecdysozoa</taxon>
        <taxon>Arthropoda</taxon>
        <taxon>Crustacea</taxon>
        <taxon>Multicrustacea</taxon>
        <taxon>Hexanauplia</taxon>
        <taxon>Copepoda</taxon>
        <taxon>Harpacticoida</taxon>
        <taxon>Harpacticidae</taxon>
        <taxon>Tigriopus</taxon>
    </lineage>
</organism>
<dbReference type="GO" id="GO:0032040">
    <property type="term" value="C:small-subunit processome"/>
    <property type="evidence" value="ECO:0007669"/>
    <property type="project" value="TreeGrafter"/>
</dbReference>
<gene>
    <name evidence="3" type="ORF">TCAL_17168</name>
</gene>
<name>A0A553N7G7_TIGCA</name>